<dbReference type="Proteomes" id="UP000596977">
    <property type="component" value="Unassembled WGS sequence"/>
</dbReference>
<reference evidence="1 2" key="1">
    <citation type="journal article" date="2014" name="Int. J. Syst. Evol. Microbiol.">
        <title>Complete genome sequence of Corynebacterium casei LMG S-19264T (=DSM 44701T), isolated from a smear-ripened cheese.</title>
        <authorList>
            <consortium name="US DOE Joint Genome Institute (JGI-PGF)"/>
            <person name="Walter F."/>
            <person name="Albersmeier A."/>
            <person name="Kalinowski J."/>
            <person name="Ruckert C."/>
        </authorList>
    </citation>
    <scope>NUCLEOTIDE SEQUENCE [LARGE SCALE GENOMIC DNA]</scope>
    <source>
        <strain evidence="1 2">CGMCC 1.15896</strain>
    </source>
</reference>
<comment type="caution">
    <text evidence="1">The sequence shown here is derived from an EMBL/GenBank/DDBJ whole genome shotgun (WGS) entry which is preliminary data.</text>
</comment>
<protein>
    <recommendedName>
        <fullName evidence="3">Transposase</fullName>
    </recommendedName>
</protein>
<dbReference type="EMBL" id="BMKB01000002">
    <property type="protein sequence ID" value="GGA42935.1"/>
    <property type="molecule type" value="Genomic_DNA"/>
</dbReference>
<accession>A0A916R7D4</accession>
<evidence type="ECO:0000313" key="2">
    <source>
        <dbReference type="Proteomes" id="UP000596977"/>
    </source>
</evidence>
<gene>
    <name evidence="1" type="ORF">GCM10011499_10610</name>
</gene>
<evidence type="ECO:0008006" key="3">
    <source>
        <dbReference type="Google" id="ProtNLM"/>
    </source>
</evidence>
<organism evidence="1 2">
    <name type="scientific">Pelagibacterium lentulum</name>
    <dbReference type="NCBI Taxonomy" id="2029865"/>
    <lineage>
        <taxon>Bacteria</taxon>
        <taxon>Pseudomonadati</taxon>
        <taxon>Pseudomonadota</taxon>
        <taxon>Alphaproteobacteria</taxon>
        <taxon>Hyphomicrobiales</taxon>
        <taxon>Devosiaceae</taxon>
        <taxon>Pelagibacterium</taxon>
    </lineage>
</organism>
<name>A0A916R7D4_9HYPH</name>
<evidence type="ECO:0000313" key="1">
    <source>
        <dbReference type="EMBL" id="GGA42935.1"/>
    </source>
</evidence>
<keyword evidence="2" id="KW-1185">Reference proteome</keyword>
<sequence length="82" mass="9563">MQARGRAMSRLLIVFSIRRVDVKPFVRRQKNDAADAEAIAEAANRPTMRYVEPKSEQQQARAMEFRTRDGLTPKKWRDFLIA</sequence>
<dbReference type="AlphaFoldDB" id="A0A916R7D4"/>
<proteinExistence type="predicted"/>